<dbReference type="Pfam" id="PF01381">
    <property type="entry name" value="HTH_3"/>
    <property type="match status" value="1"/>
</dbReference>
<dbReference type="GO" id="GO:0003677">
    <property type="term" value="F:DNA binding"/>
    <property type="evidence" value="ECO:0007669"/>
    <property type="project" value="InterPro"/>
</dbReference>
<evidence type="ECO:0000313" key="3">
    <source>
        <dbReference type="Proteomes" id="UP000555564"/>
    </source>
</evidence>
<dbReference type="InterPro" id="IPR001387">
    <property type="entry name" value="Cro/C1-type_HTH"/>
</dbReference>
<dbReference type="SUPFAM" id="SSF47413">
    <property type="entry name" value="lambda repressor-like DNA-binding domains"/>
    <property type="match status" value="1"/>
</dbReference>
<dbReference type="Gene3D" id="1.10.260.40">
    <property type="entry name" value="lambda repressor-like DNA-binding domains"/>
    <property type="match status" value="1"/>
</dbReference>
<accession>A0A7X0M4D9</accession>
<sequence>MTTPPDPPAAQFGQEVRKYRRCHGLSQEALAAKLQITQGHLSKIELGARNPHREIAGKLDTVFTLDGHFLTRYLSLFESRRGVAEWFLKYLDLEPKASIIRSYDLAIIPGFFQTADYARVIFQGGMVKPSEVEARVNSRLARRTILDSDDPPSVFAVLDASSLHREIGSREIMIDQLAFLLDMMEHSTVSIQVVPLTGVRTTVGVSSGFIIIEVDETRYVSIEAAGLSSITADPRTVDRTMMFFDHLRSESLPTTQSRKVIEEQWKTLR</sequence>
<evidence type="ECO:0000259" key="1">
    <source>
        <dbReference type="PROSITE" id="PS50943"/>
    </source>
</evidence>
<proteinExistence type="predicted"/>
<dbReference type="EMBL" id="JACHIU010000001">
    <property type="protein sequence ID" value="MBB6471558.1"/>
    <property type="molecule type" value="Genomic_DNA"/>
</dbReference>
<dbReference type="InterPro" id="IPR043917">
    <property type="entry name" value="DUF5753"/>
</dbReference>
<evidence type="ECO:0000313" key="2">
    <source>
        <dbReference type="EMBL" id="MBB6471558.1"/>
    </source>
</evidence>
<feature type="domain" description="HTH cro/C1-type" evidence="1">
    <location>
        <begin position="16"/>
        <end position="70"/>
    </location>
</feature>
<dbReference type="Proteomes" id="UP000555564">
    <property type="component" value="Unassembled WGS sequence"/>
</dbReference>
<dbReference type="SMART" id="SM00530">
    <property type="entry name" value="HTH_XRE"/>
    <property type="match status" value="1"/>
</dbReference>
<name>A0A7X0M4D9_9ACTN</name>
<gene>
    <name evidence="2" type="ORF">BJ992_000989</name>
</gene>
<reference evidence="2 3" key="1">
    <citation type="submission" date="2020-08" db="EMBL/GenBank/DDBJ databases">
        <title>Sequencing the genomes of 1000 actinobacteria strains.</title>
        <authorList>
            <person name="Klenk H.-P."/>
        </authorList>
    </citation>
    <scope>NUCLEOTIDE SEQUENCE [LARGE SCALE GENOMIC DNA]</scope>
    <source>
        <strain evidence="2 3">DSM 44936</strain>
    </source>
</reference>
<keyword evidence="3" id="KW-1185">Reference proteome</keyword>
<dbReference type="RefSeq" id="WP_184978747.1">
    <property type="nucleotide sequence ID" value="NZ_BAAALO010000055.1"/>
</dbReference>
<comment type="caution">
    <text evidence="2">The sequence shown here is derived from an EMBL/GenBank/DDBJ whole genome shotgun (WGS) entry which is preliminary data.</text>
</comment>
<dbReference type="Pfam" id="PF19054">
    <property type="entry name" value="DUF5753"/>
    <property type="match status" value="1"/>
</dbReference>
<dbReference type="AlphaFoldDB" id="A0A7X0M4D9"/>
<dbReference type="CDD" id="cd00093">
    <property type="entry name" value="HTH_XRE"/>
    <property type="match status" value="1"/>
</dbReference>
<dbReference type="PROSITE" id="PS50943">
    <property type="entry name" value="HTH_CROC1"/>
    <property type="match status" value="1"/>
</dbReference>
<dbReference type="InterPro" id="IPR010982">
    <property type="entry name" value="Lambda_DNA-bd_dom_sf"/>
</dbReference>
<organism evidence="2 3">
    <name type="scientific">Sphaerisporangium rubeum</name>
    <dbReference type="NCBI Taxonomy" id="321317"/>
    <lineage>
        <taxon>Bacteria</taxon>
        <taxon>Bacillati</taxon>
        <taxon>Actinomycetota</taxon>
        <taxon>Actinomycetes</taxon>
        <taxon>Streptosporangiales</taxon>
        <taxon>Streptosporangiaceae</taxon>
        <taxon>Sphaerisporangium</taxon>
    </lineage>
</organism>
<protein>
    <submittedName>
        <fullName evidence="2">Transcriptional regulator with XRE-family HTH domain</fullName>
    </submittedName>
</protein>